<feature type="transmembrane region" description="Helical" evidence="1">
    <location>
        <begin position="155"/>
        <end position="174"/>
    </location>
</feature>
<feature type="transmembrane region" description="Helical" evidence="1">
    <location>
        <begin position="68"/>
        <end position="90"/>
    </location>
</feature>
<reference evidence="3 4" key="1">
    <citation type="submission" date="2021-08" db="EMBL/GenBank/DDBJ databases">
        <title>Comparative Genomics Analysis of the Genus Qipengyuania Reveals Extensive Genetic Diversity and Metabolic Versatility, Including the Description of Fifteen Novel Species.</title>
        <authorList>
            <person name="Liu Y."/>
        </authorList>
    </citation>
    <scope>NUCLEOTIDE SEQUENCE [LARGE SCALE GENOMIC DNA]</scope>
    <source>
        <strain evidence="3 4">1NDH1</strain>
    </source>
</reference>
<sequence length="382" mass="42138">MYQGLYRFILASMVVYAHLLPNVADVGKAAVAGFFMLSGFLVTRIVNGRYSDGLRGFGIFVLNRALRIYPTFWVCLAFAFAAIALFPTVAANTNPRMVLTSDIGEIAKQILIFGQLGPEGRAPVGWISVGWSLSVELVYYLLIATVLGRSKIATALWLVFGIGTMTYAIGNLGLDEAYFSYLYITLVFAIGAALHHFGEWFDKVFSLIATKGSPKTAIAAIALLLAYVFWQEPIGIYIYLETRSMDEIARVLPLDSIWIFYGTLPFAAFAMWATLAVRVDDSSVLTGSKLARVSDYLGELSYPVFLLHFAMLIMVTGLLGGTGGQGPERVLWHSLVAIPLVYILAMLVVRFVEQPVQRLRDKVRDLTHGKVADPRIKDVQVP</sequence>
<feature type="transmembrane region" description="Helical" evidence="1">
    <location>
        <begin position="258"/>
        <end position="279"/>
    </location>
</feature>
<evidence type="ECO:0000259" key="2">
    <source>
        <dbReference type="Pfam" id="PF01757"/>
    </source>
</evidence>
<accession>A0ABX9A376</accession>
<feature type="transmembrane region" description="Helical" evidence="1">
    <location>
        <begin position="5"/>
        <end position="23"/>
    </location>
</feature>
<evidence type="ECO:0000256" key="1">
    <source>
        <dbReference type="SAM" id="Phobius"/>
    </source>
</evidence>
<keyword evidence="4" id="KW-1185">Reference proteome</keyword>
<organism evidence="3 4">
    <name type="scientific">Qipengyuania gelatinilytica</name>
    <dbReference type="NCBI Taxonomy" id="2867231"/>
    <lineage>
        <taxon>Bacteria</taxon>
        <taxon>Pseudomonadati</taxon>
        <taxon>Pseudomonadota</taxon>
        <taxon>Alphaproteobacteria</taxon>
        <taxon>Sphingomonadales</taxon>
        <taxon>Erythrobacteraceae</taxon>
        <taxon>Qipengyuania</taxon>
    </lineage>
</organism>
<feature type="domain" description="Acyltransferase 3" evidence="2">
    <location>
        <begin position="7"/>
        <end position="348"/>
    </location>
</feature>
<keyword evidence="1" id="KW-0472">Membrane</keyword>
<keyword evidence="3" id="KW-0808">Transferase</keyword>
<feature type="transmembrane region" description="Helical" evidence="1">
    <location>
        <begin position="180"/>
        <end position="197"/>
    </location>
</feature>
<evidence type="ECO:0000313" key="4">
    <source>
        <dbReference type="Proteomes" id="UP000824321"/>
    </source>
</evidence>
<gene>
    <name evidence="3" type="ORF">K3136_09680</name>
</gene>
<protein>
    <submittedName>
        <fullName evidence="3">Acyltransferase</fullName>
    </submittedName>
</protein>
<dbReference type="EMBL" id="CP081294">
    <property type="protein sequence ID" value="QZD94363.1"/>
    <property type="molecule type" value="Genomic_DNA"/>
</dbReference>
<feature type="transmembrane region" description="Helical" evidence="1">
    <location>
        <begin position="331"/>
        <end position="352"/>
    </location>
</feature>
<feature type="transmembrane region" description="Helical" evidence="1">
    <location>
        <begin position="300"/>
        <end position="319"/>
    </location>
</feature>
<evidence type="ECO:0000313" key="3">
    <source>
        <dbReference type="EMBL" id="QZD94363.1"/>
    </source>
</evidence>
<feature type="transmembrane region" description="Helical" evidence="1">
    <location>
        <begin position="217"/>
        <end position="238"/>
    </location>
</feature>
<dbReference type="RefSeq" id="WP_221430110.1">
    <property type="nucleotide sequence ID" value="NZ_CP081294.1"/>
</dbReference>
<keyword evidence="1" id="KW-1133">Transmembrane helix</keyword>
<dbReference type="InterPro" id="IPR002656">
    <property type="entry name" value="Acyl_transf_3_dom"/>
</dbReference>
<feature type="transmembrane region" description="Helical" evidence="1">
    <location>
        <begin position="124"/>
        <end position="143"/>
    </location>
</feature>
<dbReference type="Proteomes" id="UP000824321">
    <property type="component" value="Chromosome"/>
</dbReference>
<keyword evidence="3" id="KW-0012">Acyltransferase</keyword>
<name>A0ABX9A376_9SPHN</name>
<feature type="transmembrane region" description="Helical" evidence="1">
    <location>
        <begin position="29"/>
        <end position="47"/>
    </location>
</feature>
<dbReference type="GO" id="GO:0016746">
    <property type="term" value="F:acyltransferase activity"/>
    <property type="evidence" value="ECO:0007669"/>
    <property type="project" value="UniProtKB-KW"/>
</dbReference>
<dbReference type="Pfam" id="PF01757">
    <property type="entry name" value="Acyl_transf_3"/>
    <property type="match status" value="1"/>
</dbReference>
<dbReference type="InterPro" id="IPR050879">
    <property type="entry name" value="Acyltransferase_3"/>
</dbReference>
<proteinExistence type="predicted"/>
<dbReference type="PANTHER" id="PTHR23028">
    <property type="entry name" value="ACETYLTRANSFERASE"/>
    <property type="match status" value="1"/>
</dbReference>
<keyword evidence="1" id="KW-0812">Transmembrane</keyword>